<dbReference type="RefSeq" id="WP_008750129.1">
    <property type="nucleotide sequence ID" value="NZ_GL622296.1"/>
</dbReference>
<sequence>MKKRVEKYAEMSKGIQYLEWLELQKTINEMFREKTRKLQEELRLNFGEKEEGGEK</sequence>
<evidence type="ECO:0000313" key="1">
    <source>
        <dbReference type="EMBL" id="EFU77713.1"/>
    </source>
</evidence>
<reference evidence="1 2" key="1">
    <citation type="submission" date="2010-12" db="EMBL/GenBank/DDBJ databases">
        <authorList>
            <person name="Muzny D."/>
            <person name="Qin X."/>
            <person name="Deng J."/>
            <person name="Jiang H."/>
            <person name="Liu Y."/>
            <person name="Qu J."/>
            <person name="Song X.-Z."/>
            <person name="Zhang L."/>
            <person name="Thornton R."/>
            <person name="Coyle M."/>
            <person name="Francisco L."/>
            <person name="Jackson L."/>
            <person name="Javaid M."/>
            <person name="Korchina V."/>
            <person name="Kovar C."/>
            <person name="Mata R."/>
            <person name="Mathew T."/>
            <person name="Ngo R."/>
            <person name="Nguyen L."/>
            <person name="Nguyen N."/>
            <person name="Okwuonu G."/>
            <person name="Ongeri F."/>
            <person name="Pham C."/>
            <person name="Simmons D."/>
            <person name="Wilczek-Boney K."/>
            <person name="Hale W."/>
            <person name="Jakkamsetti A."/>
            <person name="Pham P."/>
            <person name="Ruth R."/>
            <person name="San Lucas F."/>
            <person name="Warren J."/>
            <person name="Zhang J."/>
            <person name="Zhao Z."/>
            <person name="Zhou C."/>
            <person name="Zhu D."/>
            <person name="Lee S."/>
            <person name="Bess C."/>
            <person name="Blankenburg K."/>
            <person name="Forbes L."/>
            <person name="Fu Q."/>
            <person name="Gubbala S."/>
            <person name="Hirani K."/>
            <person name="Jayaseelan J.C."/>
            <person name="Lara F."/>
            <person name="Munidasa M."/>
            <person name="Palculict T."/>
            <person name="Patil S."/>
            <person name="Pu L.-L."/>
            <person name="Saada N."/>
            <person name="Tang L."/>
            <person name="Weissenberger G."/>
            <person name="Zhu Y."/>
            <person name="Hemphill L."/>
            <person name="Shang Y."/>
            <person name="Youmans B."/>
            <person name="Ayvaz T."/>
            <person name="Ross M."/>
            <person name="Santibanez J."/>
            <person name="Aqrawi P."/>
            <person name="Gross S."/>
            <person name="Joshi V."/>
            <person name="Fowler G."/>
            <person name="Nazareth L."/>
            <person name="Reid J."/>
            <person name="Worley K."/>
            <person name="Petrosino J."/>
            <person name="Highlander S."/>
            <person name="Gibbs R."/>
        </authorList>
    </citation>
    <scope>NUCLEOTIDE SEQUENCE [LARGE SCALE GENOMIC DNA]</scope>
    <source>
        <strain evidence="1 2">DSM 3986</strain>
    </source>
</reference>
<gene>
    <name evidence="1" type="ORF">HMPREF0381_0358</name>
</gene>
<comment type="caution">
    <text evidence="1">The sequence shown here is derived from an EMBL/GenBank/DDBJ whole genome shotgun (WGS) entry which is preliminary data.</text>
</comment>
<protein>
    <submittedName>
        <fullName evidence="1">Uncharacterized protein</fullName>
    </submittedName>
</protein>
<evidence type="ECO:0000313" key="2">
    <source>
        <dbReference type="Proteomes" id="UP000003434"/>
    </source>
</evidence>
<dbReference type="Proteomes" id="UP000003434">
    <property type="component" value="Unassembled WGS sequence"/>
</dbReference>
<dbReference type="HOGENOM" id="CLU_3026665_0_0_9"/>
<proteinExistence type="predicted"/>
<organism evidence="1 2">
    <name type="scientific">Lachnoanaerobaculum saburreum DSM 3986</name>
    <dbReference type="NCBI Taxonomy" id="887325"/>
    <lineage>
        <taxon>Bacteria</taxon>
        <taxon>Bacillati</taxon>
        <taxon>Bacillota</taxon>
        <taxon>Clostridia</taxon>
        <taxon>Lachnospirales</taxon>
        <taxon>Lachnospiraceae</taxon>
        <taxon>Lachnoanaerobaculum</taxon>
    </lineage>
</organism>
<accession>E6LK73</accession>
<name>E6LK73_9FIRM</name>
<dbReference type="AlphaFoldDB" id="E6LK73"/>
<dbReference type="EMBL" id="AEPW01000008">
    <property type="protein sequence ID" value="EFU77713.1"/>
    <property type="molecule type" value="Genomic_DNA"/>
</dbReference>